<feature type="non-terminal residue" evidence="2">
    <location>
        <position position="1"/>
    </location>
</feature>
<name>A0A7Y8DUB6_PSETO</name>
<evidence type="ECO:0000313" key="2">
    <source>
        <dbReference type="EMBL" id="NWD40207.1"/>
    </source>
</evidence>
<feature type="domain" description="LapA adhesin" evidence="1">
    <location>
        <begin position="102"/>
        <end position="188"/>
    </location>
</feature>
<comment type="caution">
    <text evidence="2">The sequence shown here is derived from an EMBL/GenBank/DDBJ whole genome shotgun (WGS) entry which is preliminary data.</text>
</comment>
<dbReference type="AlphaFoldDB" id="A0A7Y8DUB6"/>
<accession>A0A7Y8DUB6</accession>
<reference evidence="2 3" key="1">
    <citation type="submission" date="2020-04" db="EMBL/GenBank/DDBJ databases">
        <title>Molecular characterization of pseudomonads from Agaricus bisporus reveal novel blotch 2 pathogens in Western Europe.</title>
        <authorList>
            <person name="Taparia T."/>
            <person name="Krijger M."/>
            <person name="Haynes E."/>
            <person name="Elpinstone J.G."/>
            <person name="Noble R."/>
            <person name="Van Der Wolf J."/>
        </authorList>
    </citation>
    <scope>NUCLEOTIDE SEQUENCE [LARGE SCALE GENOMIC DNA]</scope>
    <source>
        <strain evidence="2 3">IPO3746</strain>
    </source>
</reference>
<feature type="non-terminal residue" evidence="2">
    <location>
        <position position="189"/>
    </location>
</feature>
<dbReference type="InterPro" id="IPR046779">
    <property type="entry name" value="LapA_adhesin_dom"/>
</dbReference>
<evidence type="ECO:0000259" key="1">
    <source>
        <dbReference type="Pfam" id="PF20579"/>
    </source>
</evidence>
<organism evidence="2 3">
    <name type="scientific">Pseudomonas tolaasii</name>
    <dbReference type="NCBI Taxonomy" id="29442"/>
    <lineage>
        <taxon>Bacteria</taxon>
        <taxon>Pseudomonadati</taxon>
        <taxon>Pseudomonadota</taxon>
        <taxon>Gammaproteobacteria</taxon>
        <taxon>Pseudomonadales</taxon>
        <taxon>Pseudomonadaceae</taxon>
        <taxon>Pseudomonas</taxon>
    </lineage>
</organism>
<proteinExistence type="predicted"/>
<dbReference type="Pfam" id="PF20579">
    <property type="entry name" value="LapA"/>
    <property type="match status" value="2"/>
</dbReference>
<evidence type="ECO:0000313" key="3">
    <source>
        <dbReference type="Proteomes" id="UP000549134"/>
    </source>
</evidence>
<dbReference type="EMBL" id="JACAQK010000066">
    <property type="protein sequence ID" value="NWD40207.1"/>
    <property type="molecule type" value="Genomic_DNA"/>
</dbReference>
<protein>
    <recommendedName>
        <fullName evidence="1">LapA adhesin domain-containing protein</fullName>
    </recommendedName>
</protein>
<dbReference type="RefSeq" id="WP_178905851.1">
    <property type="nucleotide sequence ID" value="NZ_JACAQK010000066.1"/>
</dbReference>
<dbReference type="Proteomes" id="UP000549134">
    <property type="component" value="Unassembled WGS sequence"/>
</dbReference>
<sequence>IDTTTVTLTADNSVVEGGNITYTATLTNPAQTAVTVTLSNGQTITIEAGKTAGSVVFQTPANDVYNNGSTVNTTITKAEGGNFENLATNPAPATTTITDSIDTTTVTLTADNSVVEGGNITYTATLTNPAQTAVTVTLSNGQTITIEAGNTTGTVVFETPANDVYNNGSTVNTTITKAEGGNFENLATN</sequence>
<gene>
    <name evidence="2" type="ORF">HX787_30620</name>
</gene>
<feature type="domain" description="LapA adhesin" evidence="1">
    <location>
        <begin position="2"/>
        <end position="99"/>
    </location>
</feature>